<dbReference type="NCBIfam" id="NF045780">
    <property type="entry name" value="TrlF_fam_ATP"/>
    <property type="match status" value="1"/>
</dbReference>
<dbReference type="AlphaFoldDB" id="Q2IEJ2"/>
<dbReference type="PANTHER" id="PTHR32182">
    <property type="entry name" value="DNA REPLICATION AND REPAIR PROTEIN RECF"/>
    <property type="match status" value="1"/>
</dbReference>
<dbReference type="GO" id="GO:0016887">
    <property type="term" value="F:ATP hydrolysis activity"/>
    <property type="evidence" value="ECO:0007669"/>
    <property type="project" value="InterPro"/>
</dbReference>
<dbReference type="InterPro" id="IPR003959">
    <property type="entry name" value="ATPase_AAA_core"/>
</dbReference>
<feature type="domain" description="ATPase AAA-type core" evidence="1">
    <location>
        <begin position="767"/>
        <end position="834"/>
    </location>
</feature>
<dbReference type="InterPro" id="IPR054787">
    <property type="entry name" value="TrlF_ATPase"/>
</dbReference>
<dbReference type="KEGG" id="ade:Adeh_3230"/>
<dbReference type="GO" id="GO:0006302">
    <property type="term" value="P:double-strand break repair"/>
    <property type="evidence" value="ECO:0007669"/>
    <property type="project" value="TreeGrafter"/>
</dbReference>
<dbReference type="GO" id="GO:0000731">
    <property type="term" value="P:DNA synthesis involved in DNA repair"/>
    <property type="evidence" value="ECO:0007669"/>
    <property type="project" value="TreeGrafter"/>
</dbReference>
<dbReference type="eggNOG" id="COG0613">
    <property type="taxonomic scope" value="Bacteria"/>
</dbReference>
<dbReference type="HOGENOM" id="CLU_006611_1_0_7"/>
<proteinExistence type="predicted"/>
<dbReference type="SUPFAM" id="SSF89550">
    <property type="entry name" value="PHP domain-like"/>
    <property type="match status" value="1"/>
</dbReference>
<dbReference type="Gene3D" id="3.20.20.140">
    <property type="entry name" value="Metal-dependent hydrolases"/>
    <property type="match status" value="1"/>
</dbReference>
<dbReference type="RefSeq" id="WP_011422280.1">
    <property type="nucleotide sequence ID" value="NC_007760.1"/>
</dbReference>
<reference evidence="2 3" key="1">
    <citation type="submission" date="2006-01" db="EMBL/GenBank/DDBJ databases">
        <title>Complete sequence of Anaeromyxobacter dehalogenans 2CP-C.</title>
        <authorList>
            <consortium name="US DOE Joint Genome Institute"/>
            <person name="Copeland A."/>
            <person name="Lucas S."/>
            <person name="Lapidus A."/>
            <person name="Barry K."/>
            <person name="Detter J.C."/>
            <person name="Glavina T."/>
            <person name="Hammon N."/>
            <person name="Israni S."/>
            <person name="Pitluck S."/>
            <person name="Brettin T."/>
            <person name="Bruce D."/>
            <person name="Han C."/>
            <person name="Tapia R."/>
            <person name="Gilna P."/>
            <person name="Kiss H."/>
            <person name="Schmutz J."/>
            <person name="Larimer F."/>
            <person name="Land M."/>
            <person name="Kyrpides N."/>
            <person name="Anderson I."/>
            <person name="Sanford R.A."/>
            <person name="Ritalahti K.M."/>
            <person name="Thomas H.S."/>
            <person name="Kirby J.R."/>
            <person name="Zhulin I.B."/>
            <person name="Loeffler F.E."/>
            <person name="Richardson P."/>
        </authorList>
    </citation>
    <scope>NUCLEOTIDE SEQUENCE [LARGE SCALE GENOMIC DNA]</scope>
    <source>
        <strain evidence="2 3">2CP-C</strain>
    </source>
</reference>
<dbReference type="OrthoDB" id="9791620at2"/>
<name>Q2IEJ2_ANADE</name>
<evidence type="ECO:0000259" key="1">
    <source>
        <dbReference type="Pfam" id="PF13304"/>
    </source>
</evidence>
<dbReference type="InterPro" id="IPR027417">
    <property type="entry name" value="P-loop_NTPase"/>
</dbReference>
<dbReference type="CDD" id="cd07432">
    <property type="entry name" value="PHP_HisPPase"/>
    <property type="match status" value="1"/>
</dbReference>
<dbReference type="EMBL" id="CP000251">
    <property type="protein sequence ID" value="ABC82998.1"/>
    <property type="molecule type" value="Genomic_DNA"/>
</dbReference>
<dbReference type="SUPFAM" id="SSF52540">
    <property type="entry name" value="P-loop containing nucleoside triphosphate hydrolases"/>
    <property type="match status" value="1"/>
</dbReference>
<protein>
    <recommendedName>
        <fullName evidence="1">ATPase AAA-type core domain-containing protein</fullName>
    </recommendedName>
</protein>
<dbReference type="PANTHER" id="PTHR32182:SF22">
    <property type="entry name" value="ATP-DEPENDENT ENDONUCLEASE, OLD FAMILY-RELATED"/>
    <property type="match status" value="1"/>
</dbReference>
<dbReference type="Gene3D" id="3.40.50.300">
    <property type="entry name" value="P-loop containing nucleotide triphosphate hydrolases"/>
    <property type="match status" value="2"/>
</dbReference>
<accession>Q2IEJ2</accession>
<dbReference type="eggNOG" id="COG1196">
    <property type="taxonomic scope" value="Bacteria"/>
</dbReference>
<sequence length="896" mass="99086">MPETSPLQNASALPKGARFCRCAFQVNPAHYSQTFRGSDHGMDERTYVRKLLDRCIDLEIEVIAVTDHNDAGSIAIFQEEARPRGITVFPGFEVASSEGVHVLCLYSPETTDGALQRYLGQLDITKPEPSTSLSKKSFSDLLKCVREQGGVTIAAHVTHDKGLLHTLHGQARVNAWRDPNLVCVQIPGSVDDAPEDKRPILKNQNADYRRETSPDATTAVAIVNAGDVTKPEDLAAPGSTCWVKMTEPSLEGLRQAFLDPVSRIRLGSDPVPEAHAEFVAMSWQGGFLDGRAICFNENLNVLIGGRGTGKSTVIESLRHVLDLEPLGQDAKVAHDGIVKHVLKNGTRISLVVRVHHPARREYVIERTVPNAAVVKDDAGQTLPYRPIDVVPRAQVFGQHEISELTKDGEKLTRLLDRFIAPDDAAQVNKAEKKHGLAESRKSVASAAEELTKVDERLAALPKLEETLKRFQEAGLEEKMKDKSVLIREEQLLKQADGVVNRVRHLATGLRAAVPLDVSFLDSVTDDLPNAERLRGLKATLATLQQVIEQAAAAIEGAVTAVDAERTSFQSEWDKHQKVIDEAYEKTLRELQKAKIDGAEFVRLKKQIEELRPLREQRTVLEKRLSGEREARRIRLVDWDNAKAEQFRALERAAKKVTKRLEGRVRVRVSFAAGREQLMTVLKEKVGGRLSEALETLRMVEQLSLSELAAAGRSGKEALVSKYGLLPTQAEKLAQAPESVWMEVEELDLPATTTIELNTAPDGDEASWQKLEDLSTGQKATAVLLLLLLESDAPLVVDQPEDDLDNRFITESIVPKMREEKRRRQFVFSTHNANIPVLGDAELIVGLAPRSGAGDPEGPLPTKHMGAIDARGVRELVEEVLEGGRRAFELRRQKYGF</sequence>
<evidence type="ECO:0000313" key="3">
    <source>
        <dbReference type="Proteomes" id="UP000001935"/>
    </source>
</evidence>
<dbReference type="InterPro" id="IPR016195">
    <property type="entry name" value="Pol/histidinol_Pase-like"/>
</dbReference>
<dbReference type="Proteomes" id="UP000001935">
    <property type="component" value="Chromosome"/>
</dbReference>
<dbReference type="Pfam" id="PF13304">
    <property type="entry name" value="AAA_21"/>
    <property type="match status" value="1"/>
</dbReference>
<dbReference type="GO" id="GO:0005524">
    <property type="term" value="F:ATP binding"/>
    <property type="evidence" value="ECO:0007669"/>
    <property type="project" value="InterPro"/>
</dbReference>
<organism evidence="2 3">
    <name type="scientific">Anaeromyxobacter dehalogenans (strain 2CP-C)</name>
    <dbReference type="NCBI Taxonomy" id="290397"/>
    <lineage>
        <taxon>Bacteria</taxon>
        <taxon>Pseudomonadati</taxon>
        <taxon>Myxococcota</taxon>
        <taxon>Myxococcia</taxon>
        <taxon>Myxococcales</taxon>
        <taxon>Cystobacterineae</taxon>
        <taxon>Anaeromyxobacteraceae</taxon>
        <taxon>Anaeromyxobacter</taxon>
    </lineage>
</organism>
<dbReference type="STRING" id="290397.Adeh_3230"/>
<evidence type="ECO:0000313" key="2">
    <source>
        <dbReference type="EMBL" id="ABC82998.1"/>
    </source>
</evidence>
<gene>
    <name evidence="2" type="ordered locus">Adeh_3230</name>
</gene>